<keyword evidence="3 4" id="KW-0539">Nucleus</keyword>
<evidence type="ECO:0000256" key="5">
    <source>
        <dbReference type="RuleBase" id="RU000682"/>
    </source>
</evidence>
<dbReference type="GO" id="GO:0000981">
    <property type="term" value="F:DNA-binding transcription factor activity, RNA polymerase II-specific"/>
    <property type="evidence" value="ECO:0007669"/>
    <property type="project" value="TreeGrafter"/>
</dbReference>
<dbReference type="Gene3D" id="1.10.10.60">
    <property type="entry name" value="Homeodomain-like"/>
    <property type="match status" value="1"/>
</dbReference>
<dbReference type="GO" id="GO:0005634">
    <property type="term" value="C:nucleus"/>
    <property type="evidence" value="ECO:0007669"/>
    <property type="project" value="UniProtKB-SubCell"/>
</dbReference>
<feature type="DNA-binding region" description="Homeobox" evidence="4">
    <location>
        <begin position="287"/>
        <end position="346"/>
    </location>
</feature>
<dbReference type="GO" id="GO:0000978">
    <property type="term" value="F:RNA polymerase II cis-regulatory region sequence-specific DNA binding"/>
    <property type="evidence" value="ECO:0007669"/>
    <property type="project" value="TreeGrafter"/>
</dbReference>
<dbReference type="OrthoDB" id="6159439at2759"/>
<feature type="region of interest" description="Disordered" evidence="6">
    <location>
        <begin position="105"/>
        <end position="134"/>
    </location>
</feature>
<feature type="compositionally biased region" description="Polar residues" evidence="6">
    <location>
        <begin position="24"/>
        <end position="39"/>
    </location>
</feature>
<evidence type="ECO:0000256" key="6">
    <source>
        <dbReference type="SAM" id="MobiDB-lite"/>
    </source>
</evidence>
<dbReference type="Pfam" id="PF00046">
    <property type="entry name" value="Homeodomain"/>
    <property type="match status" value="1"/>
</dbReference>
<dbReference type="InterPro" id="IPR050460">
    <property type="entry name" value="Distal-less_Homeobox_TF"/>
</dbReference>
<keyword evidence="9" id="KW-1185">Reference proteome</keyword>
<evidence type="ECO:0000256" key="4">
    <source>
        <dbReference type="PROSITE-ProRule" id="PRU00108"/>
    </source>
</evidence>
<organism evidence="8 9">
    <name type="scientific">Elysia chlorotica</name>
    <name type="common">Eastern emerald elysia</name>
    <name type="synonym">Sea slug</name>
    <dbReference type="NCBI Taxonomy" id="188477"/>
    <lineage>
        <taxon>Eukaryota</taxon>
        <taxon>Metazoa</taxon>
        <taxon>Spiralia</taxon>
        <taxon>Lophotrochozoa</taxon>
        <taxon>Mollusca</taxon>
        <taxon>Gastropoda</taxon>
        <taxon>Heterobranchia</taxon>
        <taxon>Euthyneura</taxon>
        <taxon>Panpulmonata</taxon>
        <taxon>Sacoglossa</taxon>
        <taxon>Placobranchoidea</taxon>
        <taxon>Plakobranchidae</taxon>
        <taxon>Elysia</taxon>
    </lineage>
</organism>
<feature type="region of interest" description="Disordered" evidence="6">
    <location>
        <begin position="195"/>
        <end position="292"/>
    </location>
</feature>
<feature type="compositionally biased region" description="Basic and acidic residues" evidence="6">
    <location>
        <begin position="78"/>
        <end position="87"/>
    </location>
</feature>
<dbReference type="EMBL" id="RQTK01000081">
    <property type="protein sequence ID" value="RUS88510.1"/>
    <property type="molecule type" value="Genomic_DNA"/>
</dbReference>
<name>A0A433U401_ELYCH</name>
<accession>A0A433U401</accession>
<dbReference type="PANTHER" id="PTHR24327">
    <property type="entry name" value="HOMEOBOX PROTEIN"/>
    <property type="match status" value="1"/>
</dbReference>
<dbReference type="AlphaFoldDB" id="A0A433U401"/>
<keyword evidence="1 4" id="KW-0238">DNA-binding</keyword>
<keyword evidence="2 4" id="KW-0371">Homeobox</keyword>
<feature type="compositionally biased region" description="Basic residues" evidence="6">
    <location>
        <begin position="283"/>
        <end position="292"/>
    </location>
</feature>
<comment type="subcellular location">
    <subcellularLocation>
        <location evidence="4 5">Nucleus</location>
    </subcellularLocation>
</comment>
<feature type="region of interest" description="Disordered" evidence="6">
    <location>
        <begin position="1"/>
        <end position="39"/>
    </location>
</feature>
<comment type="caution">
    <text evidence="8">The sequence shown here is derived from an EMBL/GenBank/DDBJ whole genome shotgun (WGS) entry which is preliminary data.</text>
</comment>
<feature type="region of interest" description="Disordered" evidence="6">
    <location>
        <begin position="342"/>
        <end position="375"/>
    </location>
</feature>
<feature type="compositionally biased region" description="Basic and acidic residues" evidence="6">
    <location>
        <begin position="351"/>
        <end position="369"/>
    </location>
</feature>
<evidence type="ECO:0000256" key="2">
    <source>
        <dbReference type="ARBA" id="ARBA00023155"/>
    </source>
</evidence>
<feature type="compositionally biased region" description="Low complexity" evidence="6">
    <location>
        <begin position="113"/>
        <end position="125"/>
    </location>
</feature>
<dbReference type="PROSITE" id="PS50071">
    <property type="entry name" value="HOMEOBOX_2"/>
    <property type="match status" value="1"/>
</dbReference>
<dbReference type="Proteomes" id="UP000271974">
    <property type="component" value="Unassembled WGS sequence"/>
</dbReference>
<sequence>MALFDQPELALDGNKPDAVDKGQESNTSELQTDTVTSTSQLITTEAPAFQSAQDTAVNKSCHLKGNVNIGSSDNIKNGQHEPRGTIKQEEAYIFTKPVTSLYESSPECGLQISPSTPDNSDSPDSGRFSHSPSKEQCVLAARDINQYLISNCQTRTHQHQQAKGVKAFTISQLLGESTQSHGAGHTVCRADKDTAGISANKSGHASPIRPREVSKEKPCGQSTQQVSSRERKRRRSTSSDRCIDSSVVRSSSCDIDDHESASSSSSTGCTDAISTEGEGQGHTRPRRKLKRTQYSKSDLRILNAYFAEDNWLSPIKQEALAKEMGYSDVQIKTWFQNKRASIYGTRQPKGKNKERPTSSPRLDDSHNQRLSDQPLSDCKPGCLIPSINHENPFPPQAHRPAFSPHMLLATPWNPPAISQYPTASNSPDTGLTWQSPWNPELRPTVGFPSTGDSWTCAPSVIGDRYGSACQRIDYTLPENNPFIAGFLNLRDCYWNSARFSPLIKPHSTPPKLPWLALPLDERGRLA</sequence>
<feature type="region of interest" description="Disordered" evidence="6">
    <location>
        <begin position="68"/>
        <end position="87"/>
    </location>
</feature>
<evidence type="ECO:0000256" key="1">
    <source>
        <dbReference type="ARBA" id="ARBA00023125"/>
    </source>
</evidence>
<gene>
    <name evidence="8" type="ORF">EGW08_003768</name>
</gene>
<evidence type="ECO:0000313" key="8">
    <source>
        <dbReference type="EMBL" id="RUS88510.1"/>
    </source>
</evidence>
<dbReference type="CDD" id="cd00086">
    <property type="entry name" value="homeodomain"/>
    <property type="match status" value="1"/>
</dbReference>
<feature type="domain" description="Homeobox" evidence="7">
    <location>
        <begin position="285"/>
        <end position="345"/>
    </location>
</feature>
<dbReference type="InterPro" id="IPR001356">
    <property type="entry name" value="HD"/>
</dbReference>
<reference evidence="8 9" key="1">
    <citation type="submission" date="2019-01" db="EMBL/GenBank/DDBJ databases">
        <title>A draft genome assembly of the solar-powered sea slug Elysia chlorotica.</title>
        <authorList>
            <person name="Cai H."/>
            <person name="Li Q."/>
            <person name="Fang X."/>
            <person name="Li J."/>
            <person name="Curtis N.E."/>
            <person name="Altenburger A."/>
            <person name="Shibata T."/>
            <person name="Feng M."/>
            <person name="Maeda T."/>
            <person name="Schwartz J.A."/>
            <person name="Shigenobu S."/>
            <person name="Lundholm N."/>
            <person name="Nishiyama T."/>
            <person name="Yang H."/>
            <person name="Hasebe M."/>
            <person name="Li S."/>
            <person name="Pierce S.K."/>
            <person name="Wang J."/>
        </authorList>
    </citation>
    <scope>NUCLEOTIDE SEQUENCE [LARGE SCALE GENOMIC DNA]</scope>
    <source>
        <strain evidence="8">EC2010</strain>
        <tissue evidence="8">Whole organism of an adult</tissue>
    </source>
</reference>
<proteinExistence type="predicted"/>
<evidence type="ECO:0000256" key="3">
    <source>
        <dbReference type="ARBA" id="ARBA00023242"/>
    </source>
</evidence>
<feature type="compositionally biased region" description="Basic and acidic residues" evidence="6">
    <location>
        <begin position="14"/>
        <end position="23"/>
    </location>
</feature>
<dbReference type="SMART" id="SM00389">
    <property type="entry name" value="HOX"/>
    <property type="match status" value="1"/>
</dbReference>
<dbReference type="SUPFAM" id="SSF46689">
    <property type="entry name" value="Homeodomain-like"/>
    <property type="match status" value="1"/>
</dbReference>
<dbReference type="PANTHER" id="PTHR24327:SF41">
    <property type="entry name" value="BRAIN-SPECIFIC HOMEOBOX PROTEIN"/>
    <property type="match status" value="1"/>
</dbReference>
<evidence type="ECO:0000313" key="9">
    <source>
        <dbReference type="Proteomes" id="UP000271974"/>
    </source>
</evidence>
<protein>
    <recommendedName>
        <fullName evidence="7">Homeobox domain-containing protein</fullName>
    </recommendedName>
</protein>
<feature type="compositionally biased region" description="Basic and acidic residues" evidence="6">
    <location>
        <begin position="209"/>
        <end position="218"/>
    </location>
</feature>
<evidence type="ECO:0000259" key="7">
    <source>
        <dbReference type="PROSITE" id="PS50071"/>
    </source>
</evidence>
<feature type="compositionally biased region" description="Polar residues" evidence="6">
    <location>
        <begin position="68"/>
        <end position="77"/>
    </location>
</feature>
<dbReference type="InterPro" id="IPR009057">
    <property type="entry name" value="Homeodomain-like_sf"/>
</dbReference>